<protein>
    <submittedName>
        <fullName evidence="1">Uncharacterized protein</fullName>
    </submittedName>
</protein>
<gene>
    <name evidence="1" type="ORF">H1P_930015</name>
</gene>
<accession>A0A563W5A8</accession>
<sequence length="38" mass="4515">MYYIYLLYLFGLYLSAEDTDCHDLQEESHKILTIVTSL</sequence>
<reference evidence="1 2" key="1">
    <citation type="submission" date="2019-01" db="EMBL/GenBank/DDBJ databases">
        <authorList>
            <person name="Brito A."/>
        </authorList>
    </citation>
    <scope>NUCLEOTIDE SEQUENCE [LARGE SCALE GENOMIC DNA]</scope>
    <source>
        <strain evidence="1">1</strain>
    </source>
</reference>
<keyword evidence="2" id="KW-1185">Reference proteome</keyword>
<dbReference type="AlphaFoldDB" id="A0A563W5A8"/>
<evidence type="ECO:0000313" key="2">
    <source>
        <dbReference type="Proteomes" id="UP000320055"/>
    </source>
</evidence>
<dbReference type="EMBL" id="CAACVJ010000702">
    <property type="protein sequence ID" value="VEP18845.1"/>
    <property type="molecule type" value="Genomic_DNA"/>
</dbReference>
<dbReference type="Proteomes" id="UP000320055">
    <property type="component" value="Unassembled WGS sequence"/>
</dbReference>
<name>A0A563W5A8_9CYAN</name>
<organism evidence="1 2">
    <name type="scientific">Hyella patelloides LEGE 07179</name>
    <dbReference type="NCBI Taxonomy" id="945734"/>
    <lineage>
        <taxon>Bacteria</taxon>
        <taxon>Bacillati</taxon>
        <taxon>Cyanobacteriota</taxon>
        <taxon>Cyanophyceae</taxon>
        <taxon>Pleurocapsales</taxon>
        <taxon>Hyellaceae</taxon>
        <taxon>Hyella</taxon>
    </lineage>
</organism>
<evidence type="ECO:0000313" key="1">
    <source>
        <dbReference type="EMBL" id="VEP18845.1"/>
    </source>
</evidence>
<proteinExistence type="predicted"/>